<name>A0A8S5V1W2_9CAUD</name>
<reference evidence="1" key="1">
    <citation type="journal article" date="2021" name="Proc. Natl. Acad. Sci. U.S.A.">
        <title>A Catalog of Tens of Thousands of Viruses from Human Metagenomes Reveals Hidden Associations with Chronic Diseases.</title>
        <authorList>
            <person name="Tisza M.J."/>
            <person name="Buck C.B."/>
        </authorList>
    </citation>
    <scope>NUCLEOTIDE SEQUENCE</scope>
    <source>
        <strain evidence="1">CtJ2i1</strain>
    </source>
</reference>
<organism evidence="1">
    <name type="scientific">Myoviridae sp. ctJ2i1</name>
    <dbReference type="NCBI Taxonomy" id="2825079"/>
    <lineage>
        <taxon>Viruses</taxon>
        <taxon>Duplodnaviria</taxon>
        <taxon>Heunggongvirae</taxon>
        <taxon>Uroviricota</taxon>
        <taxon>Caudoviricetes</taxon>
    </lineage>
</organism>
<protein>
    <submittedName>
        <fullName evidence="1">Uncharacterized protein</fullName>
    </submittedName>
</protein>
<sequence>MDYHMLKDEVSLYCKEELRLINKKNFYILSKQIDDSLSYIAGMKRIIRLCKNGKEVKENIEALEQVEKALEAVPVQK</sequence>
<proteinExistence type="predicted"/>
<evidence type="ECO:0000313" key="1">
    <source>
        <dbReference type="EMBL" id="DAG00611.1"/>
    </source>
</evidence>
<dbReference type="EMBL" id="BK016182">
    <property type="protein sequence ID" value="DAG00611.1"/>
    <property type="molecule type" value="Genomic_DNA"/>
</dbReference>
<accession>A0A8S5V1W2</accession>